<evidence type="ECO:0000313" key="2">
    <source>
        <dbReference type="Proteomes" id="UP000198847"/>
    </source>
</evidence>
<organism evidence="1 2">
    <name type="scientific">Propionispora vibrioides</name>
    <dbReference type="NCBI Taxonomy" id="112903"/>
    <lineage>
        <taxon>Bacteria</taxon>
        <taxon>Bacillati</taxon>
        <taxon>Bacillota</taxon>
        <taxon>Negativicutes</taxon>
        <taxon>Selenomonadales</taxon>
        <taxon>Sporomusaceae</taxon>
        <taxon>Propionispora</taxon>
    </lineage>
</organism>
<keyword evidence="2" id="KW-1185">Reference proteome</keyword>
<dbReference type="OrthoDB" id="5616024at2"/>
<dbReference type="Pfam" id="PF10719">
    <property type="entry name" value="ComFB"/>
    <property type="match status" value="1"/>
</dbReference>
<dbReference type="InterPro" id="IPR019657">
    <property type="entry name" value="ComFB"/>
</dbReference>
<name>A0A1H8NZ21_9FIRM</name>
<evidence type="ECO:0000313" key="1">
    <source>
        <dbReference type="EMBL" id="SEO34910.1"/>
    </source>
</evidence>
<dbReference type="EMBL" id="FODY01000001">
    <property type="protein sequence ID" value="SEO34910.1"/>
    <property type="molecule type" value="Genomic_DNA"/>
</dbReference>
<dbReference type="AlphaFoldDB" id="A0A1H8NZ21"/>
<accession>A0A1H8NZ21</accession>
<proteinExistence type="predicted"/>
<sequence length="91" mass="10322">MEVRNCMEDLVFEVLDEVIERNKDMCKCPKCRADIAAIALNFLPSRYIATARGEMYSKIKTLEQQFAIDIITAITYACQIVGKNPHHGQGE</sequence>
<reference evidence="1 2" key="1">
    <citation type="submission" date="2016-10" db="EMBL/GenBank/DDBJ databases">
        <authorList>
            <person name="de Groot N.N."/>
        </authorList>
    </citation>
    <scope>NUCLEOTIDE SEQUENCE [LARGE SCALE GENOMIC DNA]</scope>
    <source>
        <strain evidence="1 2">DSM 13305</strain>
    </source>
</reference>
<gene>
    <name evidence="1" type="ORF">SAMN04490178_101282</name>
</gene>
<dbReference type="Proteomes" id="UP000198847">
    <property type="component" value="Unassembled WGS sequence"/>
</dbReference>
<dbReference type="STRING" id="112903.SAMN04490178_101282"/>
<protein>
    <submittedName>
        <fullName evidence="1">Competence protein ComFB</fullName>
    </submittedName>
</protein>